<dbReference type="RefSeq" id="WP_036588446.1">
    <property type="nucleotide sequence ID" value="NZ_CP076607.1"/>
</dbReference>
<proteinExistence type="predicted"/>
<keyword evidence="4" id="KW-1185">Reference proteome</keyword>
<dbReference type="EMBL" id="CP076607">
    <property type="protein sequence ID" value="QWU14409.1"/>
    <property type="molecule type" value="Genomic_DNA"/>
</dbReference>
<name>A0A1H8H103_9BACL</name>
<dbReference type="AlphaFoldDB" id="A0A1H8H103"/>
<dbReference type="Proteomes" id="UP000198809">
    <property type="component" value="Unassembled WGS sequence"/>
</dbReference>
<dbReference type="STRING" id="1333845.SAMN04487895_101719"/>
<evidence type="ECO:0000313" key="3">
    <source>
        <dbReference type="Proteomes" id="UP000198809"/>
    </source>
</evidence>
<sequence length="108" mass="13183">MFKPEQPVKPINMKLSNEEVILLINELYPKFFIHYSYHVKMRLAQPDRNFTEQKLLSILKRPKHVEPKWNDEYYNYTYLLEGYNKRHLAIAFRVDNNNKLYIECVTVF</sequence>
<protein>
    <recommendedName>
        <fullName evidence="5">Motility quorum-sensing regulator, toxin of MqsA</fullName>
    </recommendedName>
</protein>
<evidence type="ECO:0000313" key="1">
    <source>
        <dbReference type="EMBL" id="QWU14409.1"/>
    </source>
</evidence>
<evidence type="ECO:0000313" key="4">
    <source>
        <dbReference type="Proteomes" id="UP000683429"/>
    </source>
</evidence>
<dbReference type="EMBL" id="FODH01000001">
    <property type="protein sequence ID" value="SEN49916.1"/>
    <property type="molecule type" value="Genomic_DNA"/>
</dbReference>
<dbReference type="Proteomes" id="UP000683429">
    <property type="component" value="Chromosome"/>
</dbReference>
<dbReference type="OrthoDB" id="2665019at2"/>
<accession>A0A1H8H103</accession>
<evidence type="ECO:0000313" key="2">
    <source>
        <dbReference type="EMBL" id="SEN49916.1"/>
    </source>
</evidence>
<evidence type="ECO:0008006" key="5">
    <source>
        <dbReference type="Google" id="ProtNLM"/>
    </source>
</evidence>
<reference evidence="2 3" key="1">
    <citation type="submission" date="2016-10" db="EMBL/GenBank/DDBJ databases">
        <authorList>
            <person name="de Groot N.N."/>
        </authorList>
    </citation>
    <scope>NUCLEOTIDE SEQUENCE [LARGE SCALE GENOMIC DNA]</scope>
    <source>
        <strain evidence="2 3">CGMCC 1.10238</strain>
    </source>
</reference>
<gene>
    <name evidence="1" type="ORF">KP014_21105</name>
    <name evidence="2" type="ORF">SAMN04487895_101719</name>
</gene>
<organism evidence="2 3">
    <name type="scientific">Paenibacillus sophorae</name>
    <dbReference type="NCBI Taxonomy" id="1333845"/>
    <lineage>
        <taxon>Bacteria</taxon>
        <taxon>Bacillati</taxon>
        <taxon>Bacillota</taxon>
        <taxon>Bacilli</taxon>
        <taxon>Bacillales</taxon>
        <taxon>Paenibacillaceae</taxon>
        <taxon>Paenibacillus</taxon>
    </lineage>
</organism>
<reference evidence="1 4" key="2">
    <citation type="submission" date="2021-06" db="EMBL/GenBank/DDBJ databases">
        <title>Whole genome sequence of Paenibacillus sophorae DSM23020 for comparative genomics.</title>
        <authorList>
            <person name="Kim M.-J."/>
            <person name="Lee G."/>
            <person name="Shin J.-H."/>
        </authorList>
    </citation>
    <scope>NUCLEOTIDE SEQUENCE [LARGE SCALE GENOMIC DNA]</scope>
    <source>
        <strain evidence="1 4">DSM 23020</strain>
    </source>
</reference>